<keyword evidence="3" id="KW-1185">Reference proteome</keyword>
<sequence>MLQGVCIKIVPMFRFYLLVAVFLSNFAIAQELNLPDAKNFFLDSQQVWKKKIPILIMFSIPDCGYCKKVKENTIGPMADLEEYQDKVIIRHINANSFDEINDFYNETVSQNEFAFKYAVNFFPTVMLVDNYGVVLEKVLGVTNEDYYWTDLDKLIDSSTLKINKQLSAKL</sequence>
<dbReference type="EMBL" id="CP010552">
    <property type="protein sequence ID" value="ALE52831.1"/>
    <property type="molecule type" value="Genomic_DNA"/>
</dbReference>
<proteinExistence type="predicted"/>
<dbReference type="InterPro" id="IPR012336">
    <property type="entry name" value="Thioredoxin-like_fold"/>
</dbReference>
<evidence type="ECO:0000313" key="2">
    <source>
        <dbReference type="EMBL" id="ALE52831.1"/>
    </source>
</evidence>
<dbReference type="Pfam" id="PF13098">
    <property type="entry name" value="Thioredoxin_2"/>
    <property type="match status" value="1"/>
</dbReference>
<protein>
    <recommendedName>
        <fullName evidence="1">Thioredoxin-like fold domain-containing protein</fullName>
    </recommendedName>
</protein>
<gene>
    <name evidence="2" type="ORF">SP60_06215</name>
</gene>
<dbReference type="Gene3D" id="3.40.30.10">
    <property type="entry name" value="Glutaredoxin"/>
    <property type="match status" value="1"/>
</dbReference>
<dbReference type="SUPFAM" id="SSF52833">
    <property type="entry name" value="Thioredoxin-like"/>
    <property type="match status" value="1"/>
</dbReference>
<dbReference type="STRING" id="1705394.SP60_06215"/>
<dbReference type="InterPro" id="IPR036249">
    <property type="entry name" value="Thioredoxin-like_sf"/>
</dbReference>
<organism evidence="2 3">
    <name type="scientific">Candidatus Thioglobus autotrophicus</name>
    <dbReference type="NCBI Taxonomy" id="1705394"/>
    <lineage>
        <taxon>Bacteria</taxon>
        <taxon>Pseudomonadati</taxon>
        <taxon>Pseudomonadota</taxon>
        <taxon>Gammaproteobacteria</taxon>
        <taxon>Candidatus Pseudothioglobaceae</taxon>
        <taxon>Candidatus Thioglobus</taxon>
    </lineage>
</organism>
<dbReference type="AlphaFoldDB" id="A0A0M3TU91"/>
<dbReference type="Proteomes" id="UP000058020">
    <property type="component" value="Chromosome"/>
</dbReference>
<accession>A0A0M3TU91</accession>
<evidence type="ECO:0000259" key="1">
    <source>
        <dbReference type="Pfam" id="PF13098"/>
    </source>
</evidence>
<name>A0A0M3TU91_9GAMM</name>
<dbReference type="KEGG" id="tho:SP60_06215"/>
<reference evidence="2 3" key="1">
    <citation type="journal article" date="2015" name="Genome Announc.">
        <title>Genome Sequence of 'Candidatus Thioglobus autotrophica' Strain EF1, a Chemoautotroph from the SUP05 Clade of Marine Gammaproteobacteria.</title>
        <authorList>
            <person name="Shah V."/>
            <person name="Morris R.M."/>
        </authorList>
    </citation>
    <scope>NUCLEOTIDE SEQUENCE [LARGE SCALE GENOMIC DNA]</scope>
    <source>
        <strain evidence="2 3">EF1</strain>
    </source>
</reference>
<feature type="domain" description="Thioredoxin-like fold" evidence="1">
    <location>
        <begin position="50"/>
        <end position="145"/>
    </location>
</feature>
<evidence type="ECO:0000313" key="3">
    <source>
        <dbReference type="Proteomes" id="UP000058020"/>
    </source>
</evidence>